<dbReference type="EC" id="3.4.16.4" evidence="10"/>
<feature type="domain" description="Peptidase S11 D-alanyl-D-alanine carboxypeptidase A N-terminal" evidence="9">
    <location>
        <begin position="143"/>
        <end position="375"/>
    </location>
</feature>
<name>A0ABN0B1H5_9ACTN</name>
<dbReference type="SUPFAM" id="SSF81995">
    <property type="entry name" value="beta-sandwich domain of Sec23/24"/>
    <property type="match status" value="1"/>
</dbReference>
<evidence type="ECO:0000313" key="10">
    <source>
        <dbReference type="EMBL" id="EFL44651.1"/>
    </source>
</evidence>
<comment type="similarity">
    <text evidence="1 7">Belongs to the peptidase S11 family.</text>
</comment>
<dbReference type="InterPro" id="IPR018044">
    <property type="entry name" value="Peptidase_S11"/>
</dbReference>
<keyword evidence="8" id="KW-0472">Membrane</keyword>
<organism evidence="10 11">
    <name type="scientific">Fannyhessea vaginae PB189-T1-4</name>
    <dbReference type="NCBI Taxonomy" id="866774"/>
    <lineage>
        <taxon>Bacteria</taxon>
        <taxon>Bacillati</taxon>
        <taxon>Actinomycetota</taxon>
        <taxon>Coriobacteriia</taxon>
        <taxon>Coriobacteriales</taxon>
        <taxon>Atopobiaceae</taxon>
        <taxon>Fannyhessea</taxon>
    </lineage>
</organism>
<dbReference type="PANTHER" id="PTHR21581">
    <property type="entry name" value="D-ALANYL-D-ALANINE CARBOXYPEPTIDASE"/>
    <property type="match status" value="1"/>
</dbReference>
<feature type="transmembrane region" description="Helical" evidence="8">
    <location>
        <begin position="86"/>
        <end position="110"/>
    </location>
</feature>
<evidence type="ECO:0000256" key="3">
    <source>
        <dbReference type="ARBA" id="ARBA00022801"/>
    </source>
</evidence>
<keyword evidence="10" id="KW-0121">Carboxypeptidase</keyword>
<evidence type="ECO:0000256" key="1">
    <source>
        <dbReference type="ARBA" id="ARBA00007164"/>
    </source>
</evidence>
<keyword evidence="11" id="KW-1185">Reference proteome</keyword>
<dbReference type="EMBL" id="AEDQ01000007">
    <property type="protein sequence ID" value="EFL44651.1"/>
    <property type="molecule type" value="Genomic_DNA"/>
</dbReference>
<sequence>MARHLKQPAQTFAAHTYPLPAQAPMPQPYAVQQPAQHVYQQQAYQPQAYAAQQPAQQVYQQQLAYQQQPQGRPSTHPRKHRWRTAALMLLCLAICAALGAGATYAAHYVLSSQSYTAKDPQIFKVFDILKPKEKTPEPPGAPFQSKSIYIYNLTDNCEVKNLNADAQLPPASLTKIMTVYTALQYIRNLDAKAPIDTASFAKLDDENASTAGFVAGEQTTFRDLLYGTLLRSGAECAISLAVNTAGSEDAFVAKMNKNAQKMGLRHTHFTNTTGLDDNNLMSTAHEIGQMLRQALTNETFRKIFCTASYDSSKTDKHPKGITIKSTVLSHLTPDEQQGFTILGGKSGTTDNAGLCWATLVEKNKKHYIVVTMGAPYTDINNQGSGQKDDTITAIQTLIP</sequence>
<dbReference type="InterPro" id="IPR012338">
    <property type="entry name" value="Beta-lactam/transpept-like"/>
</dbReference>
<dbReference type="PRINTS" id="PR00725">
    <property type="entry name" value="DADACBPTASE1"/>
</dbReference>
<evidence type="ECO:0000256" key="8">
    <source>
        <dbReference type="SAM" id="Phobius"/>
    </source>
</evidence>
<keyword evidence="4" id="KW-0133">Cell shape</keyword>
<evidence type="ECO:0000256" key="7">
    <source>
        <dbReference type="RuleBase" id="RU004016"/>
    </source>
</evidence>
<proteinExistence type="inferred from homology"/>
<dbReference type="Pfam" id="PF00768">
    <property type="entry name" value="Peptidase_S11"/>
    <property type="match status" value="1"/>
</dbReference>
<keyword evidence="10" id="KW-0645">Protease</keyword>
<evidence type="ECO:0000256" key="4">
    <source>
        <dbReference type="ARBA" id="ARBA00022960"/>
    </source>
</evidence>
<evidence type="ECO:0000313" key="11">
    <source>
        <dbReference type="Proteomes" id="UP000004431"/>
    </source>
</evidence>
<accession>A0ABN0B1H5</accession>
<gene>
    <name evidence="10" type="ORF">HMPREF9248_0021</name>
</gene>
<evidence type="ECO:0000259" key="9">
    <source>
        <dbReference type="Pfam" id="PF00768"/>
    </source>
</evidence>
<evidence type="ECO:0000256" key="5">
    <source>
        <dbReference type="ARBA" id="ARBA00022984"/>
    </source>
</evidence>
<dbReference type="SUPFAM" id="SSF56601">
    <property type="entry name" value="beta-lactamase/transpeptidase-like"/>
    <property type="match status" value="1"/>
</dbReference>
<keyword evidence="5" id="KW-0573">Peptidoglycan synthesis</keyword>
<comment type="caution">
    <text evidence="10">The sequence shown here is derived from an EMBL/GenBank/DDBJ whole genome shotgun (WGS) entry which is preliminary data.</text>
</comment>
<dbReference type="PANTHER" id="PTHR21581:SF6">
    <property type="entry name" value="TRAFFICKING PROTEIN PARTICLE COMPLEX SUBUNIT 12"/>
    <property type="match status" value="1"/>
</dbReference>
<keyword evidence="6" id="KW-0961">Cell wall biogenesis/degradation</keyword>
<dbReference type="Proteomes" id="UP000004431">
    <property type="component" value="Unassembled WGS sequence"/>
</dbReference>
<keyword evidence="2" id="KW-0732">Signal</keyword>
<keyword evidence="8" id="KW-0812">Transmembrane</keyword>
<reference evidence="10 11" key="1">
    <citation type="submission" date="2010-08" db="EMBL/GenBank/DDBJ databases">
        <authorList>
            <person name="Durkin A.S."/>
            <person name="Madupu R."/>
            <person name="Torralba M."/>
            <person name="Gillis M."/>
            <person name="Methe B."/>
            <person name="Sutton G."/>
            <person name="Nelson K.E."/>
        </authorList>
    </citation>
    <scope>NUCLEOTIDE SEQUENCE [LARGE SCALE GENOMIC DNA]</scope>
    <source>
        <strain evidence="10 11">PB189-T1-4</strain>
    </source>
</reference>
<keyword evidence="3 10" id="KW-0378">Hydrolase</keyword>
<dbReference type="Gene3D" id="3.40.710.10">
    <property type="entry name" value="DD-peptidase/beta-lactamase superfamily"/>
    <property type="match status" value="1"/>
</dbReference>
<keyword evidence="8" id="KW-1133">Transmembrane helix</keyword>
<dbReference type="InterPro" id="IPR001967">
    <property type="entry name" value="Peptidase_S11_N"/>
</dbReference>
<protein>
    <submittedName>
        <fullName evidence="10">Serine-type D-Ala-D-Ala carboxypeptidase</fullName>
        <ecNumber evidence="10">3.4.16.4</ecNumber>
    </submittedName>
</protein>
<dbReference type="RefSeq" id="WP_006303589.1">
    <property type="nucleotide sequence ID" value="NZ_AEDQ01000007.1"/>
</dbReference>
<dbReference type="GO" id="GO:0009002">
    <property type="term" value="F:serine-type D-Ala-D-Ala carboxypeptidase activity"/>
    <property type="evidence" value="ECO:0007669"/>
    <property type="project" value="UniProtKB-EC"/>
</dbReference>
<evidence type="ECO:0000256" key="2">
    <source>
        <dbReference type="ARBA" id="ARBA00022729"/>
    </source>
</evidence>
<evidence type="ECO:0000256" key="6">
    <source>
        <dbReference type="ARBA" id="ARBA00023316"/>
    </source>
</evidence>